<dbReference type="AlphaFoldDB" id="A0AAV0BFX3"/>
<dbReference type="Proteomes" id="UP001153365">
    <property type="component" value="Unassembled WGS sequence"/>
</dbReference>
<gene>
    <name evidence="1" type="ORF">PPACK8108_LOCUS20436</name>
</gene>
<evidence type="ECO:0000313" key="1">
    <source>
        <dbReference type="EMBL" id="CAH7685844.1"/>
    </source>
</evidence>
<keyword evidence="2" id="KW-1185">Reference proteome</keyword>
<reference evidence="1" key="1">
    <citation type="submission" date="2022-06" db="EMBL/GenBank/DDBJ databases">
        <authorList>
            <consortium name="SYNGENTA / RWTH Aachen University"/>
        </authorList>
    </citation>
    <scope>NUCLEOTIDE SEQUENCE</scope>
</reference>
<sequence length="273" mass="31220">MFEFVARSIYNSSSLSEITKRWIDEAFHQNGFSQCEQVPSRSIKLYQPPKNINVFEENVINCSGSRKDSSSNNSKTCFSAPTLLEFVQASEFNNLNRSAFETLIEENGAKQVLDLANSKSPADNQIFNNQKKQSYCDVCVYCNSSSPKIYQNGWMCLNESCERFFDLSNSKSKSFTNGPRESLLYKEAEELVYISEFLMHQSEFEDGVILVPYQLQPPSLQFLSSQNVKLRLEEESKKGIYCSDCGRISSRIYWGCLRCNNKKCSTTYTIKTS</sequence>
<dbReference type="EMBL" id="CALTRL010005754">
    <property type="protein sequence ID" value="CAH7685844.1"/>
    <property type="molecule type" value="Genomic_DNA"/>
</dbReference>
<evidence type="ECO:0000313" key="2">
    <source>
        <dbReference type="Proteomes" id="UP001153365"/>
    </source>
</evidence>
<protein>
    <submittedName>
        <fullName evidence="1">Expressed protein</fullName>
    </submittedName>
</protein>
<proteinExistence type="predicted"/>
<comment type="caution">
    <text evidence="1">The sequence shown here is derived from an EMBL/GenBank/DDBJ whole genome shotgun (WGS) entry which is preliminary data.</text>
</comment>
<name>A0AAV0BFX3_PHAPC</name>
<accession>A0AAV0BFX3</accession>
<organism evidence="1 2">
    <name type="scientific">Phakopsora pachyrhizi</name>
    <name type="common">Asian soybean rust disease fungus</name>
    <dbReference type="NCBI Taxonomy" id="170000"/>
    <lineage>
        <taxon>Eukaryota</taxon>
        <taxon>Fungi</taxon>
        <taxon>Dikarya</taxon>
        <taxon>Basidiomycota</taxon>
        <taxon>Pucciniomycotina</taxon>
        <taxon>Pucciniomycetes</taxon>
        <taxon>Pucciniales</taxon>
        <taxon>Phakopsoraceae</taxon>
        <taxon>Phakopsora</taxon>
    </lineage>
</organism>